<evidence type="ECO:0000313" key="2">
    <source>
        <dbReference type="EMBL" id="SPD86142.1"/>
    </source>
</evidence>
<keyword evidence="1" id="KW-1133">Transmembrane helix</keyword>
<dbReference type="RefSeq" id="WP_105185206.1">
    <property type="nucleotide sequence ID" value="NZ_BAAAGO010000036.1"/>
</dbReference>
<evidence type="ECO:0000313" key="3">
    <source>
        <dbReference type="Proteomes" id="UP000238164"/>
    </source>
</evidence>
<feature type="transmembrane region" description="Helical" evidence="1">
    <location>
        <begin position="7"/>
        <end position="25"/>
    </location>
</feature>
<proteinExistence type="predicted"/>
<dbReference type="OrthoDB" id="4966104at2"/>
<sequence length="151" mass="16464">MIIWRGWGALPIVIAALCIGLGGLMSTLNKGLFGVFAGLALIGGGVGTWFLGQWFNQIKPVQRYDEWFAQRREEVAQMVRGGAYANVPDPQRPGQSADPWAMGEYVLQQEGAKLKAALTNRHSLFFIPMQYIGFAMGAAGLIAIVSSLLRH</sequence>
<gene>
    <name evidence="2" type="ORF">MPLG2_1106</name>
</gene>
<keyword evidence="1" id="KW-0472">Membrane</keyword>
<reference evidence="2 3" key="1">
    <citation type="submission" date="2018-02" db="EMBL/GenBank/DDBJ databases">
        <authorList>
            <person name="Cohen D.B."/>
            <person name="Kent A.D."/>
        </authorList>
    </citation>
    <scope>NUCLEOTIDE SEQUENCE [LARGE SCALE GENOMIC DNA]</scope>
    <source>
        <strain evidence="2">1</strain>
    </source>
</reference>
<evidence type="ECO:0000256" key="1">
    <source>
        <dbReference type="SAM" id="Phobius"/>
    </source>
</evidence>
<accession>A0A2N9JDC6</accession>
<dbReference type="EMBL" id="LT985188">
    <property type="protein sequence ID" value="SPD86142.1"/>
    <property type="molecule type" value="Genomic_DNA"/>
</dbReference>
<protein>
    <submittedName>
        <fullName evidence="2">Uncharacterized protein</fullName>
    </submittedName>
</protein>
<dbReference type="AlphaFoldDB" id="A0A2N9JDC6"/>
<dbReference type="Proteomes" id="UP000238164">
    <property type="component" value="Chromosome 1"/>
</dbReference>
<dbReference type="KEGG" id="mgg:MPLG2_1106"/>
<name>A0A2N9JDC6_9ACTN</name>
<feature type="transmembrane region" description="Helical" evidence="1">
    <location>
        <begin position="131"/>
        <end position="149"/>
    </location>
</feature>
<keyword evidence="3" id="KW-1185">Reference proteome</keyword>
<organism evidence="2 3">
    <name type="scientific">Micropruina glycogenica</name>
    <dbReference type="NCBI Taxonomy" id="75385"/>
    <lineage>
        <taxon>Bacteria</taxon>
        <taxon>Bacillati</taxon>
        <taxon>Actinomycetota</taxon>
        <taxon>Actinomycetes</taxon>
        <taxon>Propionibacteriales</taxon>
        <taxon>Nocardioidaceae</taxon>
        <taxon>Micropruina</taxon>
    </lineage>
</organism>
<feature type="transmembrane region" description="Helical" evidence="1">
    <location>
        <begin position="31"/>
        <end position="52"/>
    </location>
</feature>
<keyword evidence="1" id="KW-0812">Transmembrane</keyword>